<evidence type="ECO:0008006" key="4">
    <source>
        <dbReference type="Google" id="ProtNLM"/>
    </source>
</evidence>
<dbReference type="InParanoid" id="A0A194X269"/>
<dbReference type="OrthoDB" id="10637256at2759"/>
<evidence type="ECO:0000313" key="2">
    <source>
        <dbReference type="EMBL" id="KUJ14296.1"/>
    </source>
</evidence>
<sequence length="384" mass="43722">MSSDLPYLQDMPESDAETAPSLPYENSSPEKANAKTERPDTEARSSTVQNQVREQLPQDETAVFPCFCLVIADPSEVITTETLIEAFRTHDGFLEACLATQENNPDLTPGYSYIAFNTEENATHAMRCLKTRDPDTKTYLMHAWTSKEISDTLEIPLLKHYPGVDLDITLPIKTSFHARVEELPKADPKNRGEFARAHLQMWDSLFKDKGLEFQKKAPGYILTRIFKEIDLNILDIRELQPGFEEIKDLHPSKTDSQEKRRNRRLYFAAISDLSENLVILDTLGTNLEEYPPLPKSENKRAAEKTARMPNERRKLDDNLDGDSKSDKAKVNYATNSLEEGEIEEESLSSDNLEDFVETDVGDFLRNETDSDFLEDEENPTLDYG</sequence>
<dbReference type="RefSeq" id="XP_018068651.1">
    <property type="nucleotide sequence ID" value="XM_018220114.1"/>
</dbReference>
<dbReference type="Proteomes" id="UP000070700">
    <property type="component" value="Unassembled WGS sequence"/>
</dbReference>
<dbReference type="GO" id="GO:0003676">
    <property type="term" value="F:nucleic acid binding"/>
    <property type="evidence" value="ECO:0007669"/>
    <property type="project" value="InterPro"/>
</dbReference>
<dbReference type="SUPFAM" id="SSF54928">
    <property type="entry name" value="RNA-binding domain, RBD"/>
    <property type="match status" value="1"/>
</dbReference>
<gene>
    <name evidence="2" type="ORF">LY89DRAFT_736342</name>
</gene>
<feature type="compositionally biased region" description="Acidic residues" evidence="1">
    <location>
        <begin position="338"/>
        <end position="360"/>
    </location>
</feature>
<feature type="compositionally biased region" description="Acidic residues" evidence="1">
    <location>
        <begin position="369"/>
        <end position="384"/>
    </location>
</feature>
<protein>
    <recommendedName>
        <fullName evidence="4">RRM domain-containing protein</fullName>
    </recommendedName>
</protein>
<feature type="compositionally biased region" description="Basic and acidic residues" evidence="1">
    <location>
        <begin position="296"/>
        <end position="329"/>
    </location>
</feature>
<dbReference type="EMBL" id="KQ947420">
    <property type="protein sequence ID" value="KUJ14296.1"/>
    <property type="molecule type" value="Genomic_DNA"/>
</dbReference>
<evidence type="ECO:0000313" key="3">
    <source>
        <dbReference type="Proteomes" id="UP000070700"/>
    </source>
</evidence>
<accession>A0A194X269</accession>
<dbReference type="AlphaFoldDB" id="A0A194X269"/>
<feature type="region of interest" description="Disordered" evidence="1">
    <location>
        <begin position="288"/>
        <end position="384"/>
    </location>
</feature>
<feature type="compositionally biased region" description="Basic and acidic residues" evidence="1">
    <location>
        <begin position="32"/>
        <end position="43"/>
    </location>
</feature>
<dbReference type="GeneID" id="28829840"/>
<evidence type="ECO:0000256" key="1">
    <source>
        <dbReference type="SAM" id="MobiDB-lite"/>
    </source>
</evidence>
<reference evidence="2 3" key="1">
    <citation type="submission" date="2015-10" db="EMBL/GenBank/DDBJ databases">
        <title>Full genome of DAOMC 229536 Phialocephala scopiformis, a fungal endophyte of spruce producing the potent anti-insectan compound rugulosin.</title>
        <authorList>
            <consortium name="DOE Joint Genome Institute"/>
            <person name="Walker A.K."/>
            <person name="Frasz S.L."/>
            <person name="Seifert K.A."/>
            <person name="Miller J.D."/>
            <person name="Mondo S.J."/>
            <person name="Labutti K."/>
            <person name="Lipzen A."/>
            <person name="Dockter R."/>
            <person name="Kennedy M."/>
            <person name="Grigoriev I.V."/>
            <person name="Spatafora J.W."/>
        </authorList>
    </citation>
    <scope>NUCLEOTIDE SEQUENCE [LARGE SCALE GENOMIC DNA]</scope>
    <source>
        <strain evidence="2 3">CBS 120377</strain>
    </source>
</reference>
<organism evidence="2 3">
    <name type="scientific">Mollisia scopiformis</name>
    <name type="common">Conifer needle endophyte fungus</name>
    <name type="synonym">Phialocephala scopiformis</name>
    <dbReference type="NCBI Taxonomy" id="149040"/>
    <lineage>
        <taxon>Eukaryota</taxon>
        <taxon>Fungi</taxon>
        <taxon>Dikarya</taxon>
        <taxon>Ascomycota</taxon>
        <taxon>Pezizomycotina</taxon>
        <taxon>Leotiomycetes</taxon>
        <taxon>Helotiales</taxon>
        <taxon>Mollisiaceae</taxon>
        <taxon>Mollisia</taxon>
    </lineage>
</organism>
<keyword evidence="3" id="KW-1185">Reference proteome</keyword>
<name>A0A194X269_MOLSC</name>
<dbReference type="KEGG" id="psco:LY89DRAFT_736342"/>
<dbReference type="InterPro" id="IPR035979">
    <property type="entry name" value="RBD_domain_sf"/>
</dbReference>
<proteinExistence type="predicted"/>
<feature type="region of interest" description="Disordered" evidence="1">
    <location>
        <begin position="1"/>
        <end position="50"/>
    </location>
</feature>